<dbReference type="Proteomes" id="UP001597525">
    <property type="component" value="Unassembled WGS sequence"/>
</dbReference>
<organism evidence="2 3">
    <name type="scientific">Sphingobacterium bambusae</name>
    <dbReference type="NCBI Taxonomy" id="662858"/>
    <lineage>
        <taxon>Bacteria</taxon>
        <taxon>Pseudomonadati</taxon>
        <taxon>Bacteroidota</taxon>
        <taxon>Sphingobacteriia</taxon>
        <taxon>Sphingobacteriales</taxon>
        <taxon>Sphingobacteriaceae</taxon>
        <taxon>Sphingobacterium</taxon>
    </lineage>
</organism>
<sequence>MAQPYFEGSHNAALYGHKNCSVLREVIDIDVRKDSLEDHLYTVFKVHYHLQSNNEVDLPLLFLALSWSDTHVIKVNGKTISHLPLTTANVQEFPFITKGRMENKEQFYQAAYSKNESITVKLKDLLYFKAPLHKGTNDIYIEYRADFGFQTYGFLKNYRLKYSLYPSKFWQSFGPIAVNLHLNGLAEITQSNLGKAKIENDVVKWQLSSFDNNLDITINHRTNLLGKALLLIQPIGMATLAFIGLSIAHAMLFKRFKRTRNWIFWLGIFVLPALFYTIFLFSYDVIDHVLGYSSRHGYVFLSVVTYPLLVIVYGLLFAIWKRKHRNNESPILS</sequence>
<accession>A0ABW6BK78</accession>
<feature type="transmembrane region" description="Helical" evidence="1">
    <location>
        <begin position="298"/>
        <end position="320"/>
    </location>
</feature>
<keyword evidence="1" id="KW-1133">Transmembrane helix</keyword>
<reference evidence="3" key="1">
    <citation type="journal article" date="2019" name="Int. J. Syst. Evol. Microbiol.">
        <title>The Global Catalogue of Microorganisms (GCM) 10K type strain sequencing project: providing services to taxonomists for standard genome sequencing and annotation.</title>
        <authorList>
            <consortium name="The Broad Institute Genomics Platform"/>
            <consortium name="The Broad Institute Genome Sequencing Center for Infectious Disease"/>
            <person name="Wu L."/>
            <person name="Ma J."/>
        </authorList>
    </citation>
    <scope>NUCLEOTIDE SEQUENCE [LARGE SCALE GENOMIC DNA]</scope>
    <source>
        <strain evidence="3">KCTC 22814</strain>
    </source>
</reference>
<feature type="transmembrane region" description="Helical" evidence="1">
    <location>
        <begin position="262"/>
        <end position="286"/>
    </location>
</feature>
<proteinExistence type="predicted"/>
<evidence type="ECO:0008006" key="4">
    <source>
        <dbReference type="Google" id="ProtNLM"/>
    </source>
</evidence>
<comment type="caution">
    <text evidence="2">The sequence shown here is derived from an EMBL/GenBank/DDBJ whole genome shotgun (WGS) entry which is preliminary data.</text>
</comment>
<evidence type="ECO:0000313" key="2">
    <source>
        <dbReference type="EMBL" id="MFD2969125.1"/>
    </source>
</evidence>
<keyword evidence="1" id="KW-0812">Transmembrane</keyword>
<name>A0ABW6BK78_9SPHI</name>
<feature type="transmembrane region" description="Helical" evidence="1">
    <location>
        <begin position="228"/>
        <end position="250"/>
    </location>
</feature>
<keyword evidence="3" id="KW-1185">Reference proteome</keyword>
<evidence type="ECO:0000256" key="1">
    <source>
        <dbReference type="SAM" id="Phobius"/>
    </source>
</evidence>
<keyword evidence="1" id="KW-0472">Membrane</keyword>
<gene>
    <name evidence="2" type="ORF">ACFS7Y_17155</name>
</gene>
<evidence type="ECO:0000313" key="3">
    <source>
        <dbReference type="Proteomes" id="UP001597525"/>
    </source>
</evidence>
<protein>
    <recommendedName>
        <fullName evidence="4">DUF4436 domain-containing protein</fullName>
    </recommendedName>
</protein>
<dbReference type="EMBL" id="JBHUPB010000011">
    <property type="protein sequence ID" value="MFD2969125.1"/>
    <property type="molecule type" value="Genomic_DNA"/>
</dbReference>